<dbReference type="Proteomes" id="UP000316426">
    <property type="component" value="Chromosome"/>
</dbReference>
<reference evidence="1 2" key="1">
    <citation type="submission" date="2019-02" db="EMBL/GenBank/DDBJ databases">
        <title>Deep-cultivation of Planctomycetes and their phenomic and genomic characterization uncovers novel biology.</title>
        <authorList>
            <person name="Wiegand S."/>
            <person name="Jogler M."/>
            <person name="Boedeker C."/>
            <person name="Pinto D."/>
            <person name="Vollmers J."/>
            <person name="Rivas-Marin E."/>
            <person name="Kohn T."/>
            <person name="Peeters S.H."/>
            <person name="Heuer A."/>
            <person name="Rast P."/>
            <person name="Oberbeckmann S."/>
            <person name="Bunk B."/>
            <person name="Jeske O."/>
            <person name="Meyerdierks A."/>
            <person name="Storesund J.E."/>
            <person name="Kallscheuer N."/>
            <person name="Luecker S."/>
            <person name="Lage O.M."/>
            <person name="Pohl T."/>
            <person name="Merkel B.J."/>
            <person name="Hornburger P."/>
            <person name="Mueller R.-W."/>
            <person name="Bruemmer F."/>
            <person name="Labrenz M."/>
            <person name="Spormann A.M."/>
            <person name="Op den Camp H."/>
            <person name="Overmann J."/>
            <person name="Amann R."/>
            <person name="Jetten M.S.M."/>
            <person name="Mascher T."/>
            <person name="Medema M.H."/>
            <person name="Devos D.P."/>
            <person name="Kaster A.-K."/>
            <person name="Ovreas L."/>
            <person name="Rohde M."/>
            <person name="Galperin M.Y."/>
            <person name="Jogler C."/>
        </authorList>
    </citation>
    <scope>NUCLEOTIDE SEQUENCE [LARGE SCALE GENOMIC DNA]</scope>
    <source>
        <strain evidence="1 2">Spa11</strain>
    </source>
</reference>
<gene>
    <name evidence="1" type="ORF">Spa11_24750</name>
</gene>
<organism evidence="1 2">
    <name type="scientific">Botrimarina mediterranea</name>
    <dbReference type="NCBI Taxonomy" id="2528022"/>
    <lineage>
        <taxon>Bacteria</taxon>
        <taxon>Pseudomonadati</taxon>
        <taxon>Planctomycetota</taxon>
        <taxon>Planctomycetia</taxon>
        <taxon>Pirellulales</taxon>
        <taxon>Lacipirellulaceae</taxon>
        <taxon>Botrimarina</taxon>
    </lineage>
</organism>
<protein>
    <submittedName>
        <fullName evidence="1">Uncharacterized protein</fullName>
    </submittedName>
</protein>
<evidence type="ECO:0000313" key="1">
    <source>
        <dbReference type="EMBL" id="QDV74274.1"/>
    </source>
</evidence>
<accession>A0A518K903</accession>
<proteinExistence type="predicted"/>
<keyword evidence="2" id="KW-1185">Reference proteome</keyword>
<dbReference type="EMBL" id="CP036349">
    <property type="protein sequence ID" value="QDV74274.1"/>
    <property type="molecule type" value="Genomic_DNA"/>
</dbReference>
<sequence>MNDSAPEELSREDAEKDTAWDKLQSRFATLGELVEERSPILRGWNDAFLDEWRSKYGDIKCPIESLEVGEYCAARYGGKLSFAEIDASTPQEILDATIARLEQDTSQQLHRAQSDAADGRIAPRPLIIEQRQSPTESRPVRPIDARNAWMYQLAAAGDTNKEILQKLKSEYRTRDGWGLLSSEQGVSNALSRWAKSNGKDWPVRFDQSLGNHG</sequence>
<evidence type="ECO:0000313" key="2">
    <source>
        <dbReference type="Proteomes" id="UP000316426"/>
    </source>
</evidence>
<name>A0A518K903_9BACT</name>
<dbReference type="AlphaFoldDB" id="A0A518K903"/>
<dbReference type="KEGG" id="bmei:Spa11_24750"/>
<dbReference type="RefSeq" id="WP_145112546.1">
    <property type="nucleotide sequence ID" value="NZ_CP036349.1"/>
</dbReference>